<dbReference type="InterPro" id="IPR050090">
    <property type="entry name" value="Tyrosine_recombinase_XerCD"/>
</dbReference>
<dbReference type="EMBL" id="JOPA01000023">
    <property type="protein sequence ID" value="OUI93161.1"/>
    <property type="molecule type" value="Genomic_DNA"/>
</dbReference>
<dbReference type="Gene3D" id="1.10.443.10">
    <property type="entry name" value="Intergrase catalytic core"/>
    <property type="match status" value="1"/>
</dbReference>
<gene>
    <name evidence="6" type="ORF">HK17_08465</name>
</gene>
<accession>A0A252ASW8</accession>
<dbReference type="GO" id="GO:0003677">
    <property type="term" value="F:DNA binding"/>
    <property type="evidence" value="ECO:0007669"/>
    <property type="project" value="UniProtKB-KW"/>
</dbReference>
<feature type="domain" description="Tyr recombinase" evidence="5">
    <location>
        <begin position="156"/>
        <end position="352"/>
    </location>
</feature>
<dbReference type="Proteomes" id="UP000194641">
    <property type="component" value="Unassembled WGS sequence"/>
</dbReference>
<protein>
    <submittedName>
        <fullName evidence="6">Integrase</fullName>
    </submittedName>
</protein>
<keyword evidence="2" id="KW-0229">DNA integration</keyword>
<reference evidence="7" key="1">
    <citation type="submission" date="2014-06" db="EMBL/GenBank/DDBJ databases">
        <authorList>
            <person name="Winans N.J."/>
            <person name="Newell P.D."/>
            <person name="Douglas A.E."/>
        </authorList>
    </citation>
    <scope>NUCLEOTIDE SEQUENCE [LARGE SCALE GENOMIC DNA]</scope>
</reference>
<evidence type="ECO:0000256" key="3">
    <source>
        <dbReference type="ARBA" id="ARBA00023125"/>
    </source>
</evidence>
<dbReference type="Gene3D" id="1.10.150.130">
    <property type="match status" value="1"/>
</dbReference>
<dbReference type="SUPFAM" id="SSF56349">
    <property type="entry name" value="DNA breaking-rejoining enzymes"/>
    <property type="match status" value="1"/>
</dbReference>
<evidence type="ECO:0000256" key="2">
    <source>
        <dbReference type="ARBA" id="ARBA00022908"/>
    </source>
</evidence>
<dbReference type="PANTHER" id="PTHR30349:SF64">
    <property type="entry name" value="PROPHAGE INTEGRASE INTD-RELATED"/>
    <property type="match status" value="1"/>
</dbReference>
<organism evidence="6 7">
    <name type="scientific">Acetobacter indonesiensis</name>
    <dbReference type="NCBI Taxonomy" id="104101"/>
    <lineage>
        <taxon>Bacteria</taxon>
        <taxon>Pseudomonadati</taxon>
        <taxon>Pseudomonadota</taxon>
        <taxon>Alphaproteobacteria</taxon>
        <taxon>Acetobacterales</taxon>
        <taxon>Acetobacteraceae</taxon>
        <taxon>Acetobacter</taxon>
    </lineage>
</organism>
<dbReference type="PROSITE" id="PS51898">
    <property type="entry name" value="TYR_RECOMBINASE"/>
    <property type="match status" value="1"/>
</dbReference>
<dbReference type="GO" id="GO:0006310">
    <property type="term" value="P:DNA recombination"/>
    <property type="evidence" value="ECO:0007669"/>
    <property type="project" value="UniProtKB-KW"/>
</dbReference>
<dbReference type="InterPro" id="IPR010998">
    <property type="entry name" value="Integrase_recombinase_N"/>
</dbReference>
<sequence>MSLKITARKGYQSLYVRGTVCGKSIFESTGTADPKQAEAYKAKRENELWTASVFGSRAVVTFSSAVEAYVQAEERSEATKAYLVRLLPYFGKMRLASITQEVVDRSYQYVLTKGASASPATKVRGVLTPLRAVLEFAAVRQWCDRPAFKGPSIPKTRSTFLRPDEATRLIESASKHIRPLLIFLLGTGCRMSEAIDLDWRDVDLRGARVVVWQKQGNERHVDLPPRVVNILQALPDRDGPVFRPRYRRGIGRGYADKARMSGGQIKSAWSVACRKAGLPGRQRVWIPKGQDKEKVAFVPDVTPHDLRHTWASWHYCLHRDIIALKDDGGWSTMSIVARYAKKMPDSYRDEIRVWLGWDQ</sequence>
<evidence type="ECO:0000313" key="7">
    <source>
        <dbReference type="Proteomes" id="UP000194641"/>
    </source>
</evidence>
<dbReference type="AlphaFoldDB" id="A0A252ASW8"/>
<evidence type="ECO:0000256" key="4">
    <source>
        <dbReference type="ARBA" id="ARBA00023172"/>
    </source>
</evidence>
<keyword evidence="3" id="KW-0238">DNA-binding</keyword>
<dbReference type="InterPro" id="IPR002104">
    <property type="entry name" value="Integrase_catalytic"/>
</dbReference>
<proteinExistence type="inferred from homology"/>
<dbReference type="GO" id="GO:0015074">
    <property type="term" value="P:DNA integration"/>
    <property type="evidence" value="ECO:0007669"/>
    <property type="project" value="UniProtKB-KW"/>
</dbReference>
<dbReference type="RefSeq" id="WP_086659559.1">
    <property type="nucleotide sequence ID" value="NZ_JBJJWX010000002.1"/>
</dbReference>
<keyword evidence="4" id="KW-0233">DNA recombination</keyword>
<evidence type="ECO:0000256" key="1">
    <source>
        <dbReference type="ARBA" id="ARBA00008857"/>
    </source>
</evidence>
<dbReference type="InterPro" id="IPR011010">
    <property type="entry name" value="DNA_brk_join_enz"/>
</dbReference>
<evidence type="ECO:0000259" key="5">
    <source>
        <dbReference type="PROSITE" id="PS51898"/>
    </source>
</evidence>
<dbReference type="CDD" id="cd00796">
    <property type="entry name" value="INT_Rci_Hp1_C"/>
    <property type="match status" value="1"/>
</dbReference>
<dbReference type="PANTHER" id="PTHR30349">
    <property type="entry name" value="PHAGE INTEGRASE-RELATED"/>
    <property type="match status" value="1"/>
</dbReference>
<dbReference type="InterPro" id="IPR013762">
    <property type="entry name" value="Integrase-like_cat_sf"/>
</dbReference>
<name>A0A252ASW8_9PROT</name>
<comment type="similarity">
    <text evidence="1">Belongs to the 'phage' integrase family.</text>
</comment>
<dbReference type="Pfam" id="PF00589">
    <property type="entry name" value="Phage_integrase"/>
    <property type="match status" value="1"/>
</dbReference>
<evidence type="ECO:0000313" key="6">
    <source>
        <dbReference type="EMBL" id="OUI93161.1"/>
    </source>
</evidence>
<comment type="caution">
    <text evidence="6">The sequence shown here is derived from an EMBL/GenBank/DDBJ whole genome shotgun (WGS) entry which is preliminary data.</text>
</comment>